<protein>
    <submittedName>
        <fullName evidence="8">Putative membrane protein YeaQ/YmgE (Transglycosylase-associated protein family)</fullName>
    </submittedName>
</protein>
<dbReference type="PANTHER" id="PTHR33884:SF3">
    <property type="entry name" value="UPF0410 PROTEIN YMGE"/>
    <property type="match status" value="1"/>
</dbReference>
<comment type="subcellular location">
    <subcellularLocation>
        <location evidence="1">Cell membrane</location>
        <topology evidence="1">Multi-pass membrane protein</topology>
    </subcellularLocation>
</comment>
<evidence type="ECO:0000256" key="5">
    <source>
        <dbReference type="ARBA" id="ARBA00022989"/>
    </source>
</evidence>
<proteinExistence type="inferred from homology"/>
<evidence type="ECO:0000313" key="9">
    <source>
        <dbReference type="Proteomes" id="UP000280099"/>
    </source>
</evidence>
<evidence type="ECO:0000256" key="3">
    <source>
        <dbReference type="ARBA" id="ARBA00022475"/>
    </source>
</evidence>
<gene>
    <name evidence="8" type="ORF">DES31_0908</name>
</gene>
<accession>A0A420XGS4</accession>
<evidence type="ECO:0000256" key="2">
    <source>
        <dbReference type="ARBA" id="ARBA00011006"/>
    </source>
</evidence>
<dbReference type="PANTHER" id="PTHR33884">
    <property type="entry name" value="UPF0410 PROTEIN YMGE"/>
    <property type="match status" value="1"/>
</dbReference>
<keyword evidence="6 7" id="KW-0472">Membrane</keyword>
<keyword evidence="4 7" id="KW-0812">Transmembrane</keyword>
<feature type="transmembrane region" description="Helical" evidence="7">
    <location>
        <begin position="6"/>
        <end position="24"/>
    </location>
</feature>
<reference evidence="8 9" key="1">
    <citation type="submission" date="2018-10" db="EMBL/GenBank/DDBJ databases">
        <title>Genomic Encyclopedia of Type Strains, Phase IV (KMG-IV): sequencing the most valuable type-strain genomes for metagenomic binning, comparative biology and taxonomic classification.</title>
        <authorList>
            <person name="Goeker M."/>
        </authorList>
    </citation>
    <scope>NUCLEOTIDE SEQUENCE [LARGE SCALE GENOMIC DNA]</scope>
    <source>
        <strain evidence="8 9">DSM 23800</strain>
    </source>
</reference>
<comment type="similarity">
    <text evidence="2">Belongs to the UPF0410 family.</text>
</comment>
<dbReference type="Pfam" id="PF04226">
    <property type="entry name" value="Transgly_assoc"/>
    <property type="match status" value="1"/>
</dbReference>
<keyword evidence="9" id="KW-1185">Reference proteome</keyword>
<keyword evidence="3" id="KW-1003">Cell membrane</keyword>
<evidence type="ECO:0000256" key="7">
    <source>
        <dbReference type="SAM" id="Phobius"/>
    </source>
</evidence>
<dbReference type="Proteomes" id="UP000280099">
    <property type="component" value="Unassembled WGS sequence"/>
</dbReference>
<dbReference type="EMBL" id="RBJC01000005">
    <property type="protein sequence ID" value="RKR72743.1"/>
    <property type="molecule type" value="Genomic_DNA"/>
</dbReference>
<sequence length="84" mass="8665">MESAGLIAWLFIGGIAGWLAGKIYKGFGFGLIGNIIIGIIGSVFGGFVLSLVGFQSTGMIGSIITAVIGAILLLYIVGLFTRNK</sequence>
<dbReference type="GO" id="GO:0005886">
    <property type="term" value="C:plasma membrane"/>
    <property type="evidence" value="ECO:0007669"/>
    <property type="project" value="UniProtKB-SubCell"/>
</dbReference>
<feature type="transmembrane region" description="Helical" evidence="7">
    <location>
        <begin position="31"/>
        <end position="54"/>
    </location>
</feature>
<dbReference type="RefSeq" id="WP_121122478.1">
    <property type="nucleotide sequence ID" value="NZ_CP016604.1"/>
</dbReference>
<evidence type="ECO:0000256" key="1">
    <source>
        <dbReference type="ARBA" id="ARBA00004651"/>
    </source>
</evidence>
<dbReference type="OrthoDB" id="5296069at2"/>
<organism evidence="8 9">
    <name type="scientific">Otariodibacter oris</name>
    <dbReference type="NCBI Taxonomy" id="1032623"/>
    <lineage>
        <taxon>Bacteria</taxon>
        <taxon>Pseudomonadati</taxon>
        <taxon>Pseudomonadota</taxon>
        <taxon>Gammaproteobacteria</taxon>
        <taxon>Pasteurellales</taxon>
        <taxon>Pasteurellaceae</taxon>
        <taxon>Otariodibacter</taxon>
    </lineage>
</organism>
<evidence type="ECO:0000256" key="4">
    <source>
        <dbReference type="ARBA" id="ARBA00022692"/>
    </source>
</evidence>
<evidence type="ECO:0000256" key="6">
    <source>
        <dbReference type="ARBA" id="ARBA00023136"/>
    </source>
</evidence>
<dbReference type="InterPro" id="IPR007341">
    <property type="entry name" value="Transgly_assoc"/>
</dbReference>
<evidence type="ECO:0000313" key="8">
    <source>
        <dbReference type="EMBL" id="RKR72743.1"/>
    </source>
</evidence>
<feature type="transmembrane region" description="Helical" evidence="7">
    <location>
        <begin position="60"/>
        <end position="80"/>
    </location>
</feature>
<dbReference type="AlphaFoldDB" id="A0A420XGS4"/>
<comment type="caution">
    <text evidence="8">The sequence shown here is derived from an EMBL/GenBank/DDBJ whole genome shotgun (WGS) entry which is preliminary data.</text>
</comment>
<keyword evidence="5 7" id="KW-1133">Transmembrane helix</keyword>
<name>A0A420XGS4_9PAST</name>